<comment type="function">
    <text evidence="2">Counteracts the endogenous Pycsar antiviral defense system. Phosphodiesterase that enables metal-dependent hydrolysis of host cyclic nucleotide Pycsar defense signals such as cCMP and cUMP.</text>
</comment>
<dbReference type="Pfam" id="PF00753">
    <property type="entry name" value="Lactamase_B"/>
    <property type="match status" value="1"/>
</dbReference>
<sequence>MQLMNRIYQVCGQPYGIHPNAYAVLGDNAVVLIDSGTNSSELQMIQQNLSLWGLSDYPVSQLLLTHSHFDHSGNAHAFSAKGAEITAGFVDAEGIELADERTIPYCYEDTFVPCQVNRKVKDNDVIRVAGLEFEVLHVPGHSTGSVAYKLIMDGKTVLFTGDTIMAGLNGEAKLGASIAVDYNPELYLNSLKRLASVNADAVLAGHFQPCLHNASWLLKSGYRTGLIELRNPYASNASS</sequence>
<protein>
    <submittedName>
        <fullName evidence="5">MBL fold metallo-hydrolase</fullName>
        <ecNumber evidence="5">3.-.-.-</ecNumber>
    </submittedName>
</protein>
<proteinExistence type="predicted"/>
<dbReference type="RefSeq" id="WP_379191896.1">
    <property type="nucleotide sequence ID" value="NZ_JBHSOW010000119.1"/>
</dbReference>
<comment type="caution">
    <text evidence="5">The sequence shown here is derived from an EMBL/GenBank/DDBJ whole genome shotgun (WGS) entry which is preliminary data.</text>
</comment>
<evidence type="ECO:0000256" key="2">
    <source>
        <dbReference type="ARBA" id="ARBA00034301"/>
    </source>
</evidence>
<evidence type="ECO:0000313" key="6">
    <source>
        <dbReference type="Proteomes" id="UP001596047"/>
    </source>
</evidence>
<gene>
    <name evidence="5" type="ORF">ACFPYJ_29825</name>
</gene>
<dbReference type="EMBL" id="JBHSOW010000119">
    <property type="protein sequence ID" value="MFC5653240.1"/>
    <property type="molecule type" value="Genomic_DNA"/>
</dbReference>
<name>A0ABW0W5W4_9BACL</name>
<dbReference type="SUPFAM" id="SSF56281">
    <property type="entry name" value="Metallo-hydrolase/oxidoreductase"/>
    <property type="match status" value="1"/>
</dbReference>
<evidence type="ECO:0000313" key="5">
    <source>
        <dbReference type="EMBL" id="MFC5653240.1"/>
    </source>
</evidence>
<comment type="catalytic activity">
    <reaction evidence="1">
        <text>3',5'-cyclic CMP + H2O = CMP + H(+)</text>
        <dbReference type="Rhea" id="RHEA:72675"/>
        <dbReference type="ChEBI" id="CHEBI:15377"/>
        <dbReference type="ChEBI" id="CHEBI:15378"/>
        <dbReference type="ChEBI" id="CHEBI:58003"/>
        <dbReference type="ChEBI" id="CHEBI:60377"/>
    </reaction>
    <physiologicalReaction direction="left-to-right" evidence="1">
        <dbReference type="Rhea" id="RHEA:72676"/>
    </physiologicalReaction>
</comment>
<evidence type="ECO:0000259" key="4">
    <source>
        <dbReference type="SMART" id="SM00849"/>
    </source>
</evidence>
<dbReference type="Proteomes" id="UP001596047">
    <property type="component" value="Unassembled WGS sequence"/>
</dbReference>
<organism evidence="5 6">
    <name type="scientific">Paenibacillus solisilvae</name>
    <dbReference type="NCBI Taxonomy" id="2486751"/>
    <lineage>
        <taxon>Bacteria</taxon>
        <taxon>Bacillati</taxon>
        <taxon>Bacillota</taxon>
        <taxon>Bacilli</taxon>
        <taxon>Bacillales</taxon>
        <taxon>Paenibacillaceae</taxon>
        <taxon>Paenibacillus</taxon>
    </lineage>
</organism>
<evidence type="ECO:0000256" key="3">
    <source>
        <dbReference type="ARBA" id="ARBA00048505"/>
    </source>
</evidence>
<dbReference type="GO" id="GO:0016787">
    <property type="term" value="F:hydrolase activity"/>
    <property type="evidence" value="ECO:0007669"/>
    <property type="project" value="UniProtKB-KW"/>
</dbReference>
<evidence type="ECO:0000256" key="1">
    <source>
        <dbReference type="ARBA" id="ARBA00034221"/>
    </source>
</evidence>
<dbReference type="SMART" id="SM00849">
    <property type="entry name" value="Lactamase_B"/>
    <property type="match status" value="1"/>
</dbReference>
<keyword evidence="5" id="KW-0378">Hydrolase</keyword>
<feature type="domain" description="Metallo-beta-lactamase" evidence="4">
    <location>
        <begin position="18"/>
        <end position="206"/>
    </location>
</feature>
<dbReference type="InterPro" id="IPR001279">
    <property type="entry name" value="Metallo-B-lactamas"/>
</dbReference>
<reference evidence="6" key="1">
    <citation type="journal article" date="2019" name="Int. J. Syst. Evol. Microbiol.">
        <title>The Global Catalogue of Microorganisms (GCM) 10K type strain sequencing project: providing services to taxonomists for standard genome sequencing and annotation.</title>
        <authorList>
            <consortium name="The Broad Institute Genomics Platform"/>
            <consortium name="The Broad Institute Genome Sequencing Center for Infectious Disease"/>
            <person name="Wu L."/>
            <person name="Ma J."/>
        </authorList>
    </citation>
    <scope>NUCLEOTIDE SEQUENCE [LARGE SCALE GENOMIC DNA]</scope>
    <source>
        <strain evidence="6">CGMCC 1.3240</strain>
    </source>
</reference>
<dbReference type="PANTHER" id="PTHR42951">
    <property type="entry name" value="METALLO-BETA-LACTAMASE DOMAIN-CONTAINING"/>
    <property type="match status" value="1"/>
</dbReference>
<keyword evidence="6" id="KW-1185">Reference proteome</keyword>
<dbReference type="InterPro" id="IPR036866">
    <property type="entry name" value="RibonucZ/Hydroxyglut_hydro"/>
</dbReference>
<comment type="catalytic activity">
    <reaction evidence="3">
        <text>3',5'-cyclic UMP + H2O = UMP + H(+)</text>
        <dbReference type="Rhea" id="RHEA:70575"/>
        <dbReference type="ChEBI" id="CHEBI:15377"/>
        <dbReference type="ChEBI" id="CHEBI:15378"/>
        <dbReference type="ChEBI" id="CHEBI:57865"/>
        <dbReference type="ChEBI" id="CHEBI:184387"/>
    </reaction>
    <physiologicalReaction direction="left-to-right" evidence="3">
        <dbReference type="Rhea" id="RHEA:70576"/>
    </physiologicalReaction>
</comment>
<dbReference type="PANTHER" id="PTHR42951:SF4">
    <property type="entry name" value="ACYL-COENZYME A THIOESTERASE MBLAC2"/>
    <property type="match status" value="1"/>
</dbReference>
<dbReference type="Gene3D" id="3.60.15.10">
    <property type="entry name" value="Ribonuclease Z/Hydroxyacylglutathione hydrolase-like"/>
    <property type="match status" value="1"/>
</dbReference>
<dbReference type="InterPro" id="IPR050855">
    <property type="entry name" value="NDM-1-like"/>
</dbReference>
<dbReference type="EC" id="3.-.-.-" evidence="5"/>
<accession>A0ABW0W5W4</accession>